<evidence type="ECO:0000256" key="1">
    <source>
        <dbReference type="SAM" id="SignalP"/>
    </source>
</evidence>
<feature type="chain" id="PRO_5010189191" description="Secreted protein" evidence="1">
    <location>
        <begin position="25"/>
        <end position="189"/>
    </location>
</feature>
<evidence type="ECO:0000313" key="3">
    <source>
        <dbReference type="Proteomes" id="UP000179616"/>
    </source>
</evidence>
<feature type="signal peptide" evidence="1">
    <location>
        <begin position="1"/>
        <end position="24"/>
    </location>
</feature>
<sequence>MRMLLITCVSVTAGATVFAGQASADPPVPNLDGYAPVEATAFETYSAYATSGVQFLTPDGLHCRITANSRATGVDGACWGKLPGVTGDENFATVSLNTSTASLSHMPDLGQQEIIARPDASPAGPASIDPSVYRPLAPGQKITYGLKGTDKVITCGISEQHETICVLPNNFSGGGPHGFVLSPAVSRAF</sequence>
<dbReference type="GeneID" id="57168708"/>
<dbReference type="RefSeq" id="WP_070938797.1">
    <property type="nucleotide sequence ID" value="NZ_MLIK01000019.1"/>
</dbReference>
<name>A0A1S1L9E2_9MYCO</name>
<evidence type="ECO:0000313" key="2">
    <source>
        <dbReference type="EMBL" id="OHU22357.1"/>
    </source>
</evidence>
<dbReference type="Proteomes" id="UP000179616">
    <property type="component" value="Unassembled WGS sequence"/>
</dbReference>
<dbReference type="AlphaFoldDB" id="A0A1S1L9E2"/>
<evidence type="ECO:0008006" key="4">
    <source>
        <dbReference type="Google" id="ProtNLM"/>
    </source>
</evidence>
<dbReference type="OrthoDB" id="4721289at2"/>
<gene>
    <name evidence="2" type="ORF">BKG76_17995</name>
</gene>
<protein>
    <recommendedName>
        <fullName evidence="4">Secreted protein</fullName>
    </recommendedName>
</protein>
<reference evidence="2 3" key="1">
    <citation type="submission" date="2016-10" db="EMBL/GenBank/DDBJ databases">
        <title>Evaluation of Human, Veterinary and Environmental Mycobacterium chelonae Isolates by Core Genome Phylogenomic Analysis, Targeted Gene Comparison, and Anti-microbial Susceptibility Patterns: A Tale of Mistaken Identities.</title>
        <authorList>
            <person name="Fogelson S.B."/>
            <person name="Camus A.C."/>
            <person name="Lorenz W."/>
            <person name="Vasireddy R."/>
            <person name="Vasireddy S."/>
            <person name="Smith T."/>
            <person name="Brown-Elliott B.A."/>
            <person name="Wallace R.J.Jr."/>
            <person name="Hasan N.A."/>
            <person name="Reischl U."/>
            <person name="Sanchez S."/>
        </authorList>
    </citation>
    <scope>NUCLEOTIDE SEQUENCE [LARGE SCALE GENOMIC DNA]</scope>
    <source>
        <strain evidence="2 3">1559</strain>
    </source>
</reference>
<proteinExistence type="predicted"/>
<comment type="caution">
    <text evidence="2">The sequence shown here is derived from an EMBL/GenBank/DDBJ whole genome shotgun (WGS) entry which is preliminary data.</text>
</comment>
<dbReference type="EMBL" id="MLIK01000019">
    <property type="protein sequence ID" value="OHU22357.1"/>
    <property type="molecule type" value="Genomic_DNA"/>
</dbReference>
<accession>A0A1S1L9E2</accession>
<keyword evidence="1" id="KW-0732">Signal</keyword>
<organism evidence="2 3">
    <name type="scientific">Mycobacteroides franklinii</name>
    <dbReference type="NCBI Taxonomy" id="948102"/>
    <lineage>
        <taxon>Bacteria</taxon>
        <taxon>Bacillati</taxon>
        <taxon>Actinomycetota</taxon>
        <taxon>Actinomycetes</taxon>
        <taxon>Mycobacteriales</taxon>
        <taxon>Mycobacteriaceae</taxon>
        <taxon>Mycobacteroides</taxon>
    </lineage>
</organism>